<dbReference type="PANTHER" id="PTHR31302:SF0">
    <property type="entry name" value="TRANSMEMBRANE PROTEIN WITH METALLOPHOSPHOESTERASE DOMAIN"/>
    <property type="match status" value="1"/>
</dbReference>
<protein>
    <submittedName>
        <fullName evidence="2">Metallophosphoesterase</fullName>
    </submittedName>
</protein>
<dbReference type="AlphaFoldDB" id="A0A7C2UJB0"/>
<comment type="caution">
    <text evidence="2">The sequence shown here is derived from an EMBL/GenBank/DDBJ whole genome shotgun (WGS) entry which is preliminary data.</text>
</comment>
<dbReference type="Proteomes" id="UP000885664">
    <property type="component" value="Unassembled WGS sequence"/>
</dbReference>
<gene>
    <name evidence="2" type="ORF">ENO36_02145</name>
</gene>
<dbReference type="InterPro" id="IPR029052">
    <property type="entry name" value="Metallo-depent_PP-like"/>
</dbReference>
<dbReference type="SUPFAM" id="SSF56300">
    <property type="entry name" value="Metallo-dependent phosphatases"/>
    <property type="match status" value="1"/>
</dbReference>
<feature type="domain" description="Calcineurin-like phosphoesterase" evidence="1">
    <location>
        <begin position="4"/>
        <end position="203"/>
    </location>
</feature>
<proteinExistence type="predicted"/>
<dbReference type="Pfam" id="PF00149">
    <property type="entry name" value="Metallophos"/>
    <property type="match status" value="1"/>
</dbReference>
<accession>A0A7C2UJB0</accession>
<reference evidence="2" key="1">
    <citation type="journal article" date="2020" name="mSystems">
        <title>Genome- and Community-Level Interaction Insights into Carbon Utilization and Element Cycling Functions of Hydrothermarchaeota in Hydrothermal Sediment.</title>
        <authorList>
            <person name="Zhou Z."/>
            <person name="Liu Y."/>
            <person name="Xu W."/>
            <person name="Pan J."/>
            <person name="Luo Z.H."/>
            <person name="Li M."/>
        </authorList>
    </citation>
    <scope>NUCLEOTIDE SEQUENCE [LARGE SCALE GENOMIC DNA]</scope>
    <source>
        <strain evidence="2">SpSt-1259</strain>
    </source>
</reference>
<dbReference type="EMBL" id="DSFE01000047">
    <property type="protein sequence ID" value="HEU97642.1"/>
    <property type="molecule type" value="Genomic_DNA"/>
</dbReference>
<dbReference type="PANTHER" id="PTHR31302">
    <property type="entry name" value="TRANSMEMBRANE PROTEIN WITH METALLOPHOSPHOESTERASE DOMAIN-RELATED"/>
    <property type="match status" value="1"/>
</dbReference>
<dbReference type="Gene3D" id="3.60.21.10">
    <property type="match status" value="1"/>
</dbReference>
<organism evidence="2">
    <name type="scientific">Fervidicoccus fontis</name>
    <dbReference type="NCBI Taxonomy" id="683846"/>
    <lineage>
        <taxon>Archaea</taxon>
        <taxon>Thermoproteota</taxon>
        <taxon>Thermoprotei</taxon>
        <taxon>Fervidicoccales</taxon>
        <taxon>Fervidicoccaceae</taxon>
        <taxon>Fervidicoccus</taxon>
    </lineage>
</organism>
<dbReference type="GO" id="GO:0016787">
    <property type="term" value="F:hydrolase activity"/>
    <property type="evidence" value="ECO:0007669"/>
    <property type="project" value="InterPro"/>
</dbReference>
<evidence type="ECO:0000259" key="1">
    <source>
        <dbReference type="Pfam" id="PF00149"/>
    </source>
</evidence>
<dbReference type="InterPro" id="IPR051158">
    <property type="entry name" value="Metallophosphoesterase_sf"/>
</dbReference>
<evidence type="ECO:0000313" key="2">
    <source>
        <dbReference type="EMBL" id="HEU97642.1"/>
    </source>
</evidence>
<name>A0A7C2UJB0_9CREN</name>
<dbReference type="InterPro" id="IPR004843">
    <property type="entry name" value="Calcineurin-like_PHP"/>
</dbReference>
<sequence length="258" mass="29750">MLGLKIIATSDAHLPIGEADLITAVEKGCRENTSTDLLILAGDMVERGRIEFYSKAWEILRKCEPMNVVATFGNDEYDELREKIREEYTWANWLDDSTLTIETSSPKMMIFGTTGILDVPTRWQRKNIPNIEKKYEERLRKFEHFLNTSFSGIKIAVFHYPPTYKTLHGEPSYAWPEMGSIKAEELIRKLDSLELVIHGHAHRSKVLHAKIASAEVFNVALPARKSLFIYEIRTKKTLFDFYKNFNMKSSATNGENWL</sequence>